<accession>A0AAD8I0W8</accession>
<keyword evidence="3" id="KW-1185">Reference proteome</keyword>
<proteinExistence type="predicted"/>
<reference evidence="1" key="1">
    <citation type="submission" date="2023-02" db="EMBL/GenBank/DDBJ databases">
        <title>Genome of toxic invasive species Heracleum sosnowskyi carries increased number of genes despite the absence of recent whole-genome duplications.</title>
        <authorList>
            <person name="Schelkunov M."/>
            <person name="Shtratnikova V."/>
            <person name="Makarenko M."/>
            <person name="Klepikova A."/>
            <person name="Omelchenko D."/>
            <person name="Novikova G."/>
            <person name="Obukhova E."/>
            <person name="Bogdanov V."/>
            <person name="Penin A."/>
            <person name="Logacheva M."/>
        </authorList>
    </citation>
    <scope>NUCLEOTIDE SEQUENCE</scope>
    <source>
        <strain evidence="1">Hsosn_3</strain>
        <tissue evidence="1">Leaf</tissue>
    </source>
</reference>
<protein>
    <submittedName>
        <fullName evidence="1">Uncharacterized protein</fullName>
    </submittedName>
</protein>
<gene>
    <name evidence="1" type="ORF">POM88_033285</name>
    <name evidence="2" type="ORF">POM88_033288</name>
</gene>
<name>A0AAD8I0W8_9APIA</name>
<dbReference type="PANTHER" id="PTHR12684">
    <property type="entry name" value="PUTATIVE PHOSPHOTRANSFERASE"/>
    <property type="match status" value="1"/>
</dbReference>
<organism evidence="1 3">
    <name type="scientific">Heracleum sosnowskyi</name>
    <dbReference type="NCBI Taxonomy" id="360622"/>
    <lineage>
        <taxon>Eukaryota</taxon>
        <taxon>Viridiplantae</taxon>
        <taxon>Streptophyta</taxon>
        <taxon>Embryophyta</taxon>
        <taxon>Tracheophyta</taxon>
        <taxon>Spermatophyta</taxon>
        <taxon>Magnoliopsida</taxon>
        <taxon>eudicotyledons</taxon>
        <taxon>Gunneridae</taxon>
        <taxon>Pentapetalae</taxon>
        <taxon>asterids</taxon>
        <taxon>campanulids</taxon>
        <taxon>Apiales</taxon>
        <taxon>Apiaceae</taxon>
        <taxon>Apioideae</taxon>
        <taxon>apioid superclade</taxon>
        <taxon>Tordylieae</taxon>
        <taxon>Tordyliinae</taxon>
        <taxon>Heracleum</taxon>
    </lineage>
</organism>
<dbReference type="EMBL" id="JAUIZM010000007">
    <property type="protein sequence ID" value="KAK1377095.1"/>
    <property type="molecule type" value="Genomic_DNA"/>
</dbReference>
<comment type="caution">
    <text evidence="1">The sequence shown here is derived from an EMBL/GenBank/DDBJ whole genome shotgun (WGS) entry which is preliminary data.</text>
</comment>
<dbReference type="GO" id="GO:0006388">
    <property type="term" value="P:tRNA splicing, via endonucleolytic cleavage and ligation"/>
    <property type="evidence" value="ECO:0007669"/>
    <property type="project" value="TreeGrafter"/>
</dbReference>
<evidence type="ECO:0000313" key="3">
    <source>
        <dbReference type="Proteomes" id="UP001237642"/>
    </source>
</evidence>
<dbReference type="GO" id="GO:0000215">
    <property type="term" value="F:tRNA 2'-phosphotransferase activity"/>
    <property type="evidence" value="ECO:0007669"/>
    <property type="project" value="TreeGrafter"/>
</dbReference>
<dbReference type="Proteomes" id="UP001237642">
    <property type="component" value="Unassembled WGS sequence"/>
</dbReference>
<reference evidence="1" key="2">
    <citation type="submission" date="2023-05" db="EMBL/GenBank/DDBJ databases">
        <authorList>
            <person name="Schelkunov M.I."/>
        </authorList>
    </citation>
    <scope>NUCLEOTIDE SEQUENCE</scope>
    <source>
        <strain evidence="1">Hsosn_3</strain>
        <tissue evidence="1">Leaf</tissue>
    </source>
</reference>
<sequence length="130" mass="14675">MKSSMGSTVAVYDHPTAAMIFAGDICWHPTVMADKKQRFSLVEDNGELFIRANQGHTLKAVMADKKQRFSLVEDNGELFIRANQGHTLKAVMADKKQRFSLVEDNGELFIRANQGHTLKVYGLSYNYIFC</sequence>
<dbReference type="PANTHER" id="PTHR12684:SF2">
    <property type="entry name" value="TRNA 2'-PHOSPHOTRANSFERASE 1"/>
    <property type="match status" value="1"/>
</dbReference>
<dbReference type="EMBL" id="JAUIZM010000007">
    <property type="protein sequence ID" value="KAK1377092.1"/>
    <property type="molecule type" value="Genomic_DNA"/>
</dbReference>
<evidence type="ECO:0000313" key="2">
    <source>
        <dbReference type="EMBL" id="KAK1377095.1"/>
    </source>
</evidence>
<dbReference type="InterPro" id="IPR002745">
    <property type="entry name" value="Ptrans_KptA/Tpt1"/>
</dbReference>
<evidence type="ECO:0000313" key="1">
    <source>
        <dbReference type="EMBL" id="KAK1377092.1"/>
    </source>
</evidence>
<dbReference type="AlphaFoldDB" id="A0AAD8I0W8"/>